<dbReference type="Pfam" id="PF13359">
    <property type="entry name" value="DDE_Tnp_4"/>
    <property type="match status" value="1"/>
</dbReference>
<protein>
    <recommendedName>
        <fullName evidence="3">DDE Tnp4 domain-containing protein</fullName>
    </recommendedName>
</protein>
<evidence type="ECO:0000256" key="2">
    <source>
        <dbReference type="ARBA" id="ARBA00022723"/>
    </source>
</evidence>
<comment type="cofactor">
    <cofactor evidence="1">
        <name>a divalent metal cation</name>
        <dbReference type="ChEBI" id="CHEBI:60240"/>
    </cofactor>
</comment>
<dbReference type="OrthoDB" id="2668416at2759"/>
<comment type="caution">
    <text evidence="4">The sequence shown here is derived from an EMBL/GenBank/DDBJ whole genome shotgun (WGS) entry which is preliminary data.</text>
</comment>
<dbReference type="GO" id="GO:0046872">
    <property type="term" value="F:metal ion binding"/>
    <property type="evidence" value="ECO:0007669"/>
    <property type="project" value="UniProtKB-KW"/>
</dbReference>
<organism evidence="4 5">
    <name type="scientific">Ooceraea biroi</name>
    <name type="common">Clonal raider ant</name>
    <name type="synonym">Cerapachys biroi</name>
    <dbReference type="NCBI Taxonomy" id="2015173"/>
    <lineage>
        <taxon>Eukaryota</taxon>
        <taxon>Metazoa</taxon>
        <taxon>Ecdysozoa</taxon>
        <taxon>Arthropoda</taxon>
        <taxon>Hexapoda</taxon>
        <taxon>Insecta</taxon>
        <taxon>Pterygota</taxon>
        <taxon>Neoptera</taxon>
        <taxon>Endopterygota</taxon>
        <taxon>Hymenoptera</taxon>
        <taxon>Apocrita</taxon>
        <taxon>Aculeata</taxon>
        <taxon>Formicoidea</taxon>
        <taxon>Formicidae</taxon>
        <taxon>Dorylinae</taxon>
        <taxon>Ooceraea</taxon>
    </lineage>
</organism>
<dbReference type="Proteomes" id="UP000279307">
    <property type="component" value="Chromosome 11"/>
</dbReference>
<evidence type="ECO:0000256" key="1">
    <source>
        <dbReference type="ARBA" id="ARBA00001968"/>
    </source>
</evidence>
<dbReference type="AlphaFoldDB" id="A0A3L8DAQ5"/>
<evidence type="ECO:0000313" key="5">
    <source>
        <dbReference type="Proteomes" id="UP000279307"/>
    </source>
</evidence>
<keyword evidence="2" id="KW-0479">Metal-binding</keyword>
<dbReference type="EMBL" id="QOIP01000011">
    <property type="protein sequence ID" value="RLU16949.1"/>
    <property type="molecule type" value="Genomic_DNA"/>
</dbReference>
<evidence type="ECO:0000313" key="4">
    <source>
        <dbReference type="EMBL" id="RLU16949.1"/>
    </source>
</evidence>
<reference evidence="4 5" key="1">
    <citation type="journal article" date="2018" name="Genome Res.">
        <title>The genomic architecture and molecular evolution of ant odorant receptors.</title>
        <authorList>
            <person name="McKenzie S.K."/>
            <person name="Kronauer D.J.C."/>
        </authorList>
    </citation>
    <scope>NUCLEOTIDE SEQUENCE [LARGE SCALE GENOMIC DNA]</scope>
    <source>
        <strain evidence="4">Clonal line C1</strain>
    </source>
</reference>
<gene>
    <name evidence="4" type="ORF">DMN91_011018</name>
</gene>
<dbReference type="InterPro" id="IPR027806">
    <property type="entry name" value="HARBI1_dom"/>
</dbReference>
<name>A0A3L8DAQ5_OOCBI</name>
<sequence length="140" mass="16361">MGDPAYPLLDWLIKGYTKSTQLTSQEESFNVYLNAGRVCVEIAFGRLKARWRRLLKRSDLHYTYMPNVISACCVLHNILEAHKERYINAWDNIVQEAQSQLQQPQRTTARDLNNLNGSLMRDTLKDYLGANFQLRRTFLH</sequence>
<accession>A0A3L8DAQ5</accession>
<feature type="domain" description="DDE Tnp4" evidence="3">
    <location>
        <begin position="1"/>
        <end position="77"/>
    </location>
</feature>
<proteinExistence type="predicted"/>
<evidence type="ECO:0000259" key="3">
    <source>
        <dbReference type="Pfam" id="PF13359"/>
    </source>
</evidence>